<name>A0ABR4Q9H0_9CEST</name>
<dbReference type="Proteomes" id="UP001651158">
    <property type="component" value="Unassembled WGS sequence"/>
</dbReference>
<accession>A0ABR4Q9H0</accession>
<evidence type="ECO:0000313" key="2">
    <source>
        <dbReference type="Proteomes" id="UP001651158"/>
    </source>
</evidence>
<sequence>MHLTGCHSSSHPSEQNGQWEVLFCGDFYVTLLIAPLELNPGCYLSSDSVSFMPSQGSIFSVESGRTVLTKREGHFSRELPRTWRSPIVCLILESFFLDGTSLFQRVADINGPEIK</sequence>
<organism evidence="1 2">
    <name type="scientific">Taenia crassiceps</name>
    <dbReference type="NCBI Taxonomy" id="6207"/>
    <lineage>
        <taxon>Eukaryota</taxon>
        <taxon>Metazoa</taxon>
        <taxon>Spiralia</taxon>
        <taxon>Lophotrochozoa</taxon>
        <taxon>Platyhelminthes</taxon>
        <taxon>Cestoda</taxon>
        <taxon>Eucestoda</taxon>
        <taxon>Cyclophyllidea</taxon>
        <taxon>Taeniidae</taxon>
        <taxon>Taenia</taxon>
    </lineage>
</organism>
<dbReference type="EMBL" id="JAKROA010000006">
    <property type="protein sequence ID" value="KAL5106252.1"/>
    <property type="molecule type" value="Genomic_DNA"/>
</dbReference>
<protein>
    <submittedName>
        <fullName evidence="1">Uncharacterized protein</fullName>
    </submittedName>
</protein>
<comment type="caution">
    <text evidence="1">The sequence shown here is derived from an EMBL/GenBank/DDBJ whole genome shotgun (WGS) entry which is preliminary data.</text>
</comment>
<evidence type="ECO:0000313" key="1">
    <source>
        <dbReference type="EMBL" id="KAL5106252.1"/>
    </source>
</evidence>
<gene>
    <name evidence="1" type="ORF">TcWFU_005818</name>
</gene>
<reference evidence="1 2" key="1">
    <citation type="journal article" date="2022" name="Front. Cell. Infect. Microbiol.">
        <title>The Genomes of Two Strains of Taenia crassiceps the Animal Model for the Study of Human Cysticercosis.</title>
        <authorList>
            <person name="Bobes R.J."/>
            <person name="Estrada K."/>
            <person name="Rios-Valencia D.G."/>
            <person name="Calderon-Gallegos A."/>
            <person name="de la Torre P."/>
            <person name="Carrero J.C."/>
            <person name="Sanchez-Flores A."/>
            <person name="Laclette J.P."/>
        </authorList>
    </citation>
    <scope>NUCLEOTIDE SEQUENCE [LARGE SCALE GENOMIC DNA]</scope>
    <source>
        <strain evidence="1">WFUcys</strain>
    </source>
</reference>
<proteinExistence type="predicted"/>
<keyword evidence="2" id="KW-1185">Reference proteome</keyword>